<evidence type="ECO:0000256" key="5">
    <source>
        <dbReference type="ARBA" id="ARBA00023136"/>
    </source>
</evidence>
<dbReference type="PANTHER" id="PTHR32322:SF2">
    <property type="entry name" value="EAMA DOMAIN-CONTAINING PROTEIN"/>
    <property type="match status" value="1"/>
</dbReference>
<dbReference type="InterPro" id="IPR000620">
    <property type="entry name" value="EamA_dom"/>
</dbReference>
<evidence type="ECO:0000256" key="2">
    <source>
        <dbReference type="ARBA" id="ARBA00007362"/>
    </source>
</evidence>
<feature type="transmembrane region" description="Helical" evidence="6">
    <location>
        <begin position="63"/>
        <end position="81"/>
    </location>
</feature>
<protein>
    <submittedName>
        <fullName evidence="8">Threonine/homoserine efflux transporter RhtA</fullName>
    </submittedName>
</protein>
<dbReference type="InterPro" id="IPR037185">
    <property type="entry name" value="EmrE-like"/>
</dbReference>
<dbReference type="EMBL" id="FRAF01000014">
    <property type="protein sequence ID" value="SHK46731.1"/>
    <property type="molecule type" value="Genomic_DNA"/>
</dbReference>
<feature type="transmembrane region" description="Helical" evidence="6">
    <location>
        <begin position="243"/>
        <end position="260"/>
    </location>
</feature>
<feature type="transmembrane region" description="Helical" evidence="6">
    <location>
        <begin position="180"/>
        <end position="204"/>
    </location>
</feature>
<feature type="domain" description="EamA" evidence="7">
    <location>
        <begin position="2"/>
        <end position="135"/>
    </location>
</feature>
<reference evidence="9" key="1">
    <citation type="submission" date="2016-11" db="EMBL/GenBank/DDBJ databases">
        <authorList>
            <person name="Varghese N."/>
            <person name="Submissions S."/>
        </authorList>
    </citation>
    <scope>NUCLEOTIDE SEQUENCE [LARGE SCALE GENOMIC DNA]</scope>
    <source>
        <strain evidence="9">USBA-503</strain>
    </source>
</reference>
<accession>A0A1M6SPR6</accession>
<dbReference type="OrthoDB" id="9805239at2"/>
<dbReference type="SUPFAM" id="SSF103481">
    <property type="entry name" value="Multidrug resistance efflux transporter EmrE"/>
    <property type="match status" value="2"/>
</dbReference>
<evidence type="ECO:0000256" key="4">
    <source>
        <dbReference type="ARBA" id="ARBA00022989"/>
    </source>
</evidence>
<dbReference type="AlphaFoldDB" id="A0A1M6SPR6"/>
<comment type="subcellular location">
    <subcellularLocation>
        <location evidence="1">Endomembrane system</location>
        <topology evidence="1">Multi-pass membrane protein</topology>
    </subcellularLocation>
</comment>
<dbReference type="RefSeq" id="WP_072874313.1">
    <property type="nucleotide sequence ID" value="NZ_FRAF01000014.1"/>
</dbReference>
<keyword evidence="3 6" id="KW-0812">Transmembrane</keyword>
<feature type="domain" description="EamA" evidence="7">
    <location>
        <begin position="151"/>
        <end position="282"/>
    </location>
</feature>
<gene>
    <name evidence="8" type="ORF">SAMN05443507_11451</name>
</gene>
<dbReference type="GO" id="GO:0016020">
    <property type="term" value="C:membrane"/>
    <property type="evidence" value="ECO:0007669"/>
    <property type="project" value="UniProtKB-SubCell"/>
</dbReference>
<sequence length="306" mass="33596">MKTVILLIVTSILWAGNFVAGKDLVGHASALTLTELRWLLSAVCLVPVIRLTERKFWPQKSTWLPLVGMSATGVVLFNVFTYQALEHTSADQVGLLSALNPLAIALASLFFLRERLRGLQWIGMFISLAGVVVVITSGRLMKLLQLQVNQGDLWMLLAVAIWGIYAVFSRQAMRDVSPYLATFWSAAIGAVVCLPFTASGLYHLPAYPAFWYAAGYTAVLGTVVAMVFWNLGVLRMGGTVAGMFLNLNPIFTVLIAFFTLDETVGWAEWLGTALVIGGMLLFAVRKPLRRHRVQAKLADSLSCQED</sequence>
<evidence type="ECO:0000313" key="9">
    <source>
        <dbReference type="Proteomes" id="UP000184016"/>
    </source>
</evidence>
<evidence type="ECO:0000259" key="7">
    <source>
        <dbReference type="Pfam" id="PF00892"/>
    </source>
</evidence>
<evidence type="ECO:0000256" key="1">
    <source>
        <dbReference type="ARBA" id="ARBA00004127"/>
    </source>
</evidence>
<feature type="transmembrane region" description="Helical" evidence="6">
    <location>
        <begin position="93"/>
        <end position="112"/>
    </location>
</feature>
<feature type="transmembrane region" description="Helical" evidence="6">
    <location>
        <begin position="119"/>
        <end position="141"/>
    </location>
</feature>
<dbReference type="Proteomes" id="UP000184016">
    <property type="component" value="Unassembled WGS sequence"/>
</dbReference>
<dbReference type="STRING" id="1830138.SAMN05443507_11451"/>
<dbReference type="PANTHER" id="PTHR32322">
    <property type="entry name" value="INNER MEMBRANE TRANSPORTER"/>
    <property type="match status" value="1"/>
</dbReference>
<keyword evidence="9" id="KW-1185">Reference proteome</keyword>
<evidence type="ECO:0000256" key="3">
    <source>
        <dbReference type="ARBA" id="ARBA00022692"/>
    </source>
</evidence>
<evidence type="ECO:0000256" key="6">
    <source>
        <dbReference type="SAM" id="Phobius"/>
    </source>
</evidence>
<feature type="transmembrane region" description="Helical" evidence="6">
    <location>
        <begin position="210"/>
        <end position="231"/>
    </location>
</feature>
<proteinExistence type="inferred from homology"/>
<dbReference type="Pfam" id="PF00892">
    <property type="entry name" value="EamA"/>
    <property type="match status" value="2"/>
</dbReference>
<feature type="transmembrane region" description="Helical" evidence="6">
    <location>
        <begin position="266"/>
        <end position="284"/>
    </location>
</feature>
<keyword evidence="4 6" id="KW-1133">Transmembrane helix</keyword>
<dbReference type="InterPro" id="IPR050638">
    <property type="entry name" value="AA-Vitamin_Transporters"/>
</dbReference>
<feature type="transmembrane region" description="Helical" evidence="6">
    <location>
        <begin position="153"/>
        <end position="168"/>
    </location>
</feature>
<evidence type="ECO:0000313" key="8">
    <source>
        <dbReference type="EMBL" id="SHK46731.1"/>
    </source>
</evidence>
<name>A0A1M6SPR6_9BACL</name>
<keyword evidence="5 6" id="KW-0472">Membrane</keyword>
<organism evidence="8 9">
    <name type="scientific">Alicyclobacillus tolerans</name>
    <dbReference type="NCBI Taxonomy" id="90970"/>
    <lineage>
        <taxon>Bacteria</taxon>
        <taxon>Bacillati</taxon>
        <taxon>Bacillota</taxon>
        <taxon>Bacilli</taxon>
        <taxon>Bacillales</taxon>
        <taxon>Alicyclobacillaceae</taxon>
        <taxon>Alicyclobacillus</taxon>
    </lineage>
</organism>
<comment type="similarity">
    <text evidence="2">Belongs to the EamA transporter family.</text>
</comment>
<dbReference type="Gene3D" id="1.10.3730.20">
    <property type="match status" value="1"/>
</dbReference>